<protein>
    <submittedName>
        <fullName evidence="2">Uncharacterized protein</fullName>
    </submittedName>
</protein>
<comment type="caution">
    <text evidence="2">The sequence shown here is derived from an EMBL/GenBank/DDBJ whole genome shotgun (WGS) entry which is preliminary data.</text>
</comment>
<dbReference type="Proteomes" id="UP001595593">
    <property type="component" value="Unassembled WGS sequence"/>
</dbReference>
<evidence type="ECO:0000313" key="2">
    <source>
        <dbReference type="EMBL" id="MFC3127453.1"/>
    </source>
</evidence>
<feature type="compositionally biased region" description="Basic and acidic residues" evidence="1">
    <location>
        <begin position="242"/>
        <end position="252"/>
    </location>
</feature>
<feature type="region of interest" description="Disordered" evidence="1">
    <location>
        <begin position="242"/>
        <end position="261"/>
    </location>
</feature>
<dbReference type="RefSeq" id="WP_379599484.1">
    <property type="nucleotide sequence ID" value="NZ_JBHRTN010000026.1"/>
</dbReference>
<evidence type="ECO:0000313" key="3">
    <source>
        <dbReference type="Proteomes" id="UP001595593"/>
    </source>
</evidence>
<sequence length="261" mass="26951">MSIAMTALTGMLAANRLSDVPGSDAFRTNLVISGLFCGNPVAQMAFNIRAADDIAEMLADRERLRGQVAAQRLVVLSAPAVTGTAEIGKELKAAAGSYSGTAAPRLKGRQWLLNSTPVSGATGETYVVRRGDAGHTLAVQETLQSELGEVAITSTGIAVPGPVVAAAGAAAQPADAPPGIAVKAQAGAMLEAQPGTFTGERQGRNRAYQWMRGDQPIPGETNRTYTVVADDAGKSLRVKETAEIGDQGEEKTLASNPVNIP</sequence>
<reference evidence="3" key="1">
    <citation type="journal article" date="2019" name="Int. J. Syst. Evol. Microbiol.">
        <title>The Global Catalogue of Microorganisms (GCM) 10K type strain sequencing project: providing services to taxonomists for standard genome sequencing and annotation.</title>
        <authorList>
            <consortium name="The Broad Institute Genomics Platform"/>
            <consortium name="The Broad Institute Genome Sequencing Center for Infectious Disease"/>
            <person name="Wu L."/>
            <person name="Ma J."/>
        </authorList>
    </citation>
    <scope>NUCLEOTIDE SEQUENCE [LARGE SCALE GENOMIC DNA]</scope>
    <source>
        <strain evidence="3">KCTC 52094</strain>
    </source>
</reference>
<accession>A0ABV7G6F6</accession>
<keyword evidence="3" id="KW-1185">Reference proteome</keyword>
<organism evidence="2 3">
    <name type="scientific">Teichococcus globiformis</name>
    <dbReference type="NCBI Taxonomy" id="2307229"/>
    <lineage>
        <taxon>Bacteria</taxon>
        <taxon>Pseudomonadati</taxon>
        <taxon>Pseudomonadota</taxon>
        <taxon>Alphaproteobacteria</taxon>
        <taxon>Acetobacterales</taxon>
        <taxon>Roseomonadaceae</taxon>
        <taxon>Roseomonas</taxon>
    </lineage>
</organism>
<evidence type="ECO:0000256" key="1">
    <source>
        <dbReference type="SAM" id="MobiDB-lite"/>
    </source>
</evidence>
<dbReference type="Gene3D" id="2.60.40.2700">
    <property type="match status" value="2"/>
</dbReference>
<proteinExistence type="predicted"/>
<gene>
    <name evidence="2" type="ORF">ACFOD4_20505</name>
</gene>
<dbReference type="EMBL" id="JBHRTN010000026">
    <property type="protein sequence ID" value="MFC3127453.1"/>
    <property type="molecule type" value="Genomic_DNA"/>
</dbReference>
<name>A0ABV7G6F6_9PROT</name>